<organism evidence="4 5">
    <name type="scientific">Rhizobium skierniewicense</name>
    <dbReference type="NCBI Taxonomy" id="984260"/>
    <lineage>
        <taxon>Bacteria</taxon>
        <taxon>Pseudomonadati</taxon>
        <taxon>Pseudomonadota</taxon>
        <taxon>Alphaproteobacteria</taxon>
        <taxon>Hyphomicrobiales</taxon>
        <taxon>Rhizobiaceae</taxon>
        <taxon>Rhizobium/Agrobacterium group</taxon>
        <taxon>Rhizobium</taxon>
    </lineage>
</organism>
<dbReference type="SUPFAM" id="SSF48557">
    <property type="entry name" value="L-aspartase-like"/>
    <property type="match status" value="1"/>
</dbReference>
<comment type="similarity">
    <text evidence="1">Belongs to the class-II fumarase/aspartase family.</text>
</comment>
<dbReference type="EMBL" id="JACIDV010000001">
    <property type="protein sequence ID" value="MBB3944310.1"/>
    <property type="molecule type" value="Genomic_DNA"/>
</dbReference>
<feature type="domain" description="Fumarate lyase N-terminal" evidence="3">
    <location>
        <begin position="36"/>
        <end position="305"/>
    </location>
</feature>
<evidence type="ECO:0000256" key="2">
    <source>
        <dbReference type="NCBIfam" id="TIGR02426"/>
    </source>
</evidence>
<evidence type="ECO:0000259" key="3">
    <source>
        <dbReference type="Pfam" id="PF00206"/>
    </source>
</evidence>
<keyword evidence="4" id="KW-0413">Isomerase</keyword>
<dbReference type="PANTHER" id="PTHR43172:SF2">
    <property type="entry name" value="ADENYLOSUCCINATE LYASE C-TERMINAL DOMAIN-CONTAINING PROTEIN"/>
    <property type="match status" value="1"/>
</dbReference>
<sequence>MKAKPSFLIFENRMSLSPFEHSFLGGLFADEETSALFSAEADVAAMLQFEVALAKAQAACDVISNDDAVRIADALNTIVIDYPSLREGVAKDGVVVPDFVRQLRSVVGGQAATRVHFGATSQDVIDTSLMLRLKAAAEIIMARLSSCVSGLQNIASRDGSKPLMGYTRMQAAISMTVADRVTSWQQPLVGHHEKLAVMMKRGFALQFGGAVGTLDKFGDKGADIRAELARRLGLVDTAQWHSQRDSIVDFGHCIALITGSLGKFGQDIALLAEMGNEIRLAGGGGSSAMPHKQNPVVAETLVTIARFNAVQMSALHQSMVHEQERSGAAWMLEWLVLPQMVVATGSALLLAERLIEQIEHLGS</sequence>
<dbReference type="EC" id="5.5.1.2" evidence="2"/>
<protein>
    <recommendedName>
        <fullName evidence="2">3-carboxy-cis,cis-muconate cycloisomerase</fullName>
        <ecNumber evidence="2">5.5.1.2</ecNumber>
    </recommendedName>
</protein>
<dbReference type="GO" id="GO:0019619">
    <property type="term" value="P:3,4-dihydroxybenzoate catabolic process"/>
    <property type="evidence" value="ECO:0007669"/>
    <property type="project" value="InterPro"/>
</dbReference>
<dbReference type="InterPro" id="IPR020557">
    <property type="entry name" value="Fumarate_lyase_CS"/>
</dbReference>
<evidence type="ECO:0000256" key="1">
    <source>
        <dbReference type="ARBA" id="ARBA00034772"/>
    </source>
</evidence>
<dbReference type="GO" id="GO:0016829">
    <property type="term" value="F:lyase activity"/>
    <property type="evidence" value="ECO:0007669"/>
    <property type="project" value="UniProtKB-ARBA"/>
</dbReference>
<gene>
    <name evidence="4" type="ORF">GGQ73_000233</name>
</gene>
<name>A0A7W6C9G2_9HYPH</name>
<dbReference type="GO" id="GO:0047472">
    <property type="term" value="F:3-carboxy-cis,cis-muconate cycloisomerase activity"/>
    <property type="evidence" value="ECO:0007669"/>
    <property type="project" value="UniProtKB-UniRule"/>
</dbReference>
<dbReference type="Proteomes" id="UP000565286">
    <property type="component" value="Unassembled WGS sequence"/>
</dbReference>
<keyword evidence="5" id="KW-1185">Reference proteome</keyword>
<dbReference type="Pfam" id="PF00206">
    <property type="entry name" value="Lyase_1"/>
    <property type="match status" value="1"/>
</dbReference>
<reference evidence="4 5" key="1">
    <citation type="submission" date="2020-08" db="EMBL/GenBank/DDBJ databases">
        <title>Genomic Encyclopedia of Type Strains, Phase IV (KMG-IV): sequencing the most valuable type-strain genomes for metagenomic binning, comparative biology and taxonomic classification.</title>
        <authorList>
            <person name="Goeker M."/>
        </authorList>
    </citation>
    <scope>NUCLEOTIDE SEQUENCE [LARGE SCALE GENOMIC DNA]</scope>
    <source>
        <strain evidence="4 5">DSM 26438</strain>
    </source>
</reference>
<dbReference type="PRINTS" id="PR00145">
    <property type="entry name" value="ARGSUCLYASE"/>
</dbReference>
<dbReference type="Gene3D" id="1.20.200.10">
    <property type="entry name" value="Fumarase/aspartase (Central domain)"/>
    <property type="match status" value="1"/>
</dbReference>
<dbReference type="PROSITE" id="PS00163">
    <property type="entry name" value="FUMARATE_LYASES"/>
    <property type="match status" value="1"/>
</dbReference>
<dbReference type="NCBIfam" id="TIGR02426">
    <property type="entry name" value="protocat_pcaB"/>
    <property type="match status" value="1"/>
</dbReference>
<evidence type="ECO:0000313" key="5">
    <source>
        <dbReference type="Proteomes" id="UP000565286"/>
    </source>
</evidence>
<proteinExistence type="inferred from homology"/>
<accession>A0A7W6C9G2</accession>
<dbReference type="InterPro" id="IPR022761">
    <property type="entry name" value="Fumarate_lyase_N"/>
</dbReference>
<dbReference type="AlphaFoldDB" id="A0A7W6C9G2"/>
<comment type="caution">
    <text evidence="4">The sequence shown here is derived from an EMBL/GenBank/DDBJ whole genome shotgun (WGS) entry which is preliminary data.</text>
</comment>
<dbReference type="PANTHER" id="PTHR43172">
    <property type="entry name" value="ADENYLOSUCCINATE LYASE"/>
    <property type="match status" value="1"/>
</dbReference>
<dbReference type="PRINTS" id="PR00149">
    <property type="entry name" value="FUMRATELYASE"/>
</dbReference>
<dbReference type="InterPro" id="IPR012789">
    <property type="entry name" value="Protocat_PcaB-like"/>
</dbReference>
<dbReference type="NCBIfam" id="NF004631">
    <property type="entry name" value="PRK05975.1"/>
    <property type="match status" value="1"/>
</dbReference>
<dbReference type="InterPro" id="IPR008948">
    <property type="entry name" value="L-Aspartase-like"/>
</dbReference>
<evidence type="ECO:0000313" key="4">
    <source>
        <dbReference type="EMBL" id="MBB3944310.1"/>
    </source>
</evidence>
<dbReference type="InterPro" id="IPR000362">
    <property type="entry name" value="Fumarate_lyase_fam"/>
</dbReference>